<keyword evidence="7" id="KW-0378">Hydrolase</keyword>
<feature type="region of interest" description="Disordered" evidence="11">
    <location>
        <begin position="355"/>
        <end position="374"/>
    </location>
</feature>
<feature type="zinc finger region" description="C3H1-type" evidence="10">
    <location>
        <begin position="260"/>
        <end position="285"/>
    </location>
</feature>
<evidence type="ECO:0000256" key="5">
    <source>
        <dbReference type="ARBA" id="ARBA00022759"/>
    </source>
</evidence>
<dbReference type="AlphaFoldDB" id="A0A3B4B8L2"/>
<feature type="compositionally biased region" description="Polar residues" evidence="11">
    <location>
        <begin position="514"/>
        <end position="525"/>
    </location>
</feature>
<dbReference type="CDD" id="cd18729">
    <property type="entry name" value="PIN_Zc3h12-like"/>
    <property type="match status" value="1"/>
</dbReference>
<feature type="compositionally biased region" description="Polar residues" evidence="11">
    <location>
        <begin position="331"/>
        <end position="342"/>
    </location>
</feature>
<keyword evidence="5" id="KW-0255">Endonuclease</keyword>
<feature type="region of interest" description="Disordered" evidence="11">
    <location>
        <begin position="313"/>
        <end position="342"/>
    </location>
</feature>
<dbReference type="GO" id="GO:0003729">
    <property type="term" value="F:mRNA binding"/>
    <property type="evidence" value="ECO:0007669"/>
    <property type="project" value="TreeGrafter"/>
</dbReference>
<feature type="region of interest" description="Disordered" evidence="11">
    <location>
        <begin position="514"/>
        <end position="553"/>
    </location>
</feature>
<comment type="cofactor">
    <cofactor evidence="1">
        <name>Mg(2+)</name>
        <dbReference type="ChEBI" id="CHEBI:18420"/>
    </cofactor>
</comment>
<keyword evidence="4 10" id="KW-0479">Metal-binding</keyword>
<keyword evidence="15" id="KW-1185">Reference proteome</keyword>
<dbReference type="PANTHER" id="PTHR12876:SF35">
    <property type="entry name" value="LD08718P-RELATED"/>
    <property type="match status" value="1"/>
</dbReference>
<evidence type="ECO:0000256" key="10">
    <source>
        <dbReference type="PROSITE-ProRule" id="PRU00723"/>
    </source>
</evidence>
<feature type="region of interest" description="Disordered" evidence="11">
    <location>
        <begin position="583"/>
        <end position="626"/>
    </location>
</feature>
<dbReference type="Pfam" id="PF18039">
    <property type="entry name" value="UBA_6"/>
    <property type="match status" value="1"/>
</dbReference>
<evidence type="ECO:0000256" key="6">
    <source>
        <dbReference type="ARBA" id="ARBA00022771"/>
    </source>
</evidence>
<keyword evidence="6 10" id="KW-0863">Zinc-finger</keyword>
<dbReference type="PROSITE" id="PS50103">
    <property type="entry name" value="ZF_C3H1"/>
    <property type="match status" value="1"/>
</dbReference>
<reference evidence="14" key="1">
    <citation type="submission" date="2025-08" db="UniProtKB">
        <authorList>
            <consortium name="Ensembl"/>
        </authorList>
    </citation>
    <scope>IDENTIFICATION</scope>
</reference>
<evidence type="ECO:0000256" key="9">
    <source>
        <dbReference type="ARBA" id="ARBA00022842"/>
    </source>
</evidence>
<dbReference type="InterPro" id="IPR021869">
    <property type="entry name" value="RNase_Zc3h12_NYN"/>
</dbReference>
<keyword evidence="3" id="KW-0540">Nuclease</keyword>
<dbReference type="GO" id="GO:0036464">
    <property type="term" value="C:cytoplasmic ribonucleoprotein granule"/>
    <property type="evidence" value="ECO:0007669"/>
    <property type="project" value="TreeGrafter"/>
</dbReference>
<feature type="compositionally biased region" description="Low complexity" evidence="11">
    <location>
        <begin position="360"/>
        <end position="373"/>
    </location>
</feature>
<name>A0A3B4B8L2_9GOBI</name>
<keyword evidence="8 10" id="KW-0862">Zinc</keyword>
<feature type="compositionally biased region" description="Low complexity" evidence="11">
    <location>
        <begin position="593"/>
        <end position="606"/>
    </location>
</feature>
<dbReference type="InterPro" id="IPR051101">
    <property type="entry name" value="ZC3H12/N4BP1_RNase_Reg"/>
</dbReference>
<dbReference type="Pfam" id="PF18561">
    <property type="entry name" value="Regnase_1_C"/>
    <property type="match status" value="1"/>
</dbReference>
<feature type="region of interest" description="Disordered" evidence="11">
    <location>
        <begin position="483"/>
        <end position="502"/>
    </location>
</feature>
<feature type="compositionally biased region" description="Polar residues" evidence="11">
    <location>
        <begin position="583"/>
        <end position="592"/>
    </location>
</feature>
<evidence type="ECO:0000313" key="15">
    <source>
        <dbReference type="Proteomes" id="UP000261520"/>
    </source>
</evidence>
<feature type="domain" description="C3H1-type" evidence="13">
    <location>
        <begin position="260"/>
        <end position="285"/>
    </location>
</feature>
<evidence type="ECO:0000256" key="1">
    <source>
        <dbReference type="ARBA" id="ARBA00001946"/>
    </source>
</evidence>
<dbReference type="Ensembl" id="ENSPMGT00000026508.1">
    <property type="protein sequence ID" value="ENSPMGP00000024881.1"/>
    <property type="gene ID" value="ENSPMGG00000020126.1"/>
</dbReference>
<feature type="signal peptide" evidence="12">
    <location>
        <begin position="1"/>
        <end position="19"/>
    </location>
</feature>
<feature type="region of interest" description="Disordered" evidence="11">
    <location>
        <begin position="683"/>
        <end position="710"/>
    </location>
</feature>
<keyword evidence="9" id="KW-0460">Magnesium</keyword>
<dbReference type="Proteomes" id="UP000261520">
    <property type="component" value="Unplaced"/>
</dbReference>
<dbReference type="GO" id="GO:0004521">
    <property type="term" value="F:RNA endonuclease activity"/>
    <property type="evidence" value="ECO:0007669"/>
    <property type="project" value="TreeGrafter"/>
</dbReference>
<accession>A0A3B4B8L2</accession>
<dbReference type="FunFam" id="3.40.50.11980:FF:000001">
    <property type="entry name" value="ZC3H12A isoform 1"/>
    <property type="match status" value="1"/>
</dbReference>
<comment type="similarity">
    <text evidence="2">Belongs to the ZC3H12 family.</text>
</comment>
<organism evidence="14 15">
    <name type="scientific">Periophthalmus magnuspinnatus</name>
    <dbReference type="NCBI Taxonomy" id="409849"/>
    <lineage>
        <taxon>Eukaryota</taxon>
        <taxon>Metazoa</taxon>
        <taxon>Chordata</taxon>
        <taxon>Craniata</taxon>
        <taxon>Vertebrata</taxon>
        <taxon>Euteleostomi</taxon>
        <taxon>Actinopterygii</taxon>
        <taxon>Neopterygii</taxon>
        <taxon>Teleostei</taxon>
        <taxon>Neoteleostei</taxon>
        <taxon>Acanthomorphata</taxon>
        <taxon>Gobiaria</taxon>
        <taxon>Gobiiformes</taxon>
        <taxon>Gobioidei</taxon>
        <taxon>Gobiidae</taxon>
        <taxon>Oxudercinae</taxon>
        <taxon>Periophthalmus</taxon>
    </lineage>
</organism>
<protein>
    <recommendedName>
        <fullName evidence="13">C3H1-type domain-containing protein</fullName>
    </recommendedName>
</protein>
<reference evidence="14" key="2">
    <citation type="submission" date="2025-09" db="UniProtKB">
        <authorList>
            <consortium name="Ensembl"/>
        </authorList>
    </citation>
    <scope>IDENTIFICATION</scope>
</reference>
<evidence type="ECO:0000256" key="4">
    <source>
        <dbReference type="ARBA" id="ARBA00022723"/>
    </source>
</evidence>
<evidence type="ECO:0000256" key="2">
    <source>
        <dbReference type="ARBA" id="ARBA00010922"/>
    </source>
</evidence>
<feature type="compositionally biased region" description="Polar residues" evidence="11">
    <location>
        <begin position="607"/>
        <end position="617"/>
    </location>
</feature>
<dbReference type="PANTHER" id="PTHR12876">
    <property type="entry name" value="N4BP1-RELATED"/>
    <property type="match status" value="1"/>
</dbReference>
<evidence type="ECO:0000256" key="3">
    <source>
        <dbReference type="ARBA" id="ARBA00022722"/>
    </source>
</evidence>
<dbReference type="GO" id="GO:0008270">
    <property type="term" value="F:zinc ion binding"/>
    <property type="evidence" value="ECO:0007669"/>
    <property type="project" value="UniProtKB-KW"/>
</dbReference>
<evidence type="ECO:0000256" key="8">
    <source>
        <dbReference type="ARBA" id="ARBA00022833"/>
    </source>
</evidence>
<dbReference type="GO" id="GO:0005634">
    <property type="term" value="C:nucleus"/>
    <property type="evidence" value="ECO:0007669"/>
    <property type="project" value="TreeGrafter"/>
</dbReference>
<feature type="chain" id="PRO_5017329939" description="C3H1-type domain-containing protein" evidence="12">
    <location>
        <begin position="20"/>
        <end position="874"/>
    </location>
</feature>
<dbReference type="Pfam" id="PF11977">
    <property type="entry name" value="RNase_Zc3h12a"/>
    <property type="match status" value="1"/>
</dbReference>
<evidence type="ECO:0000313" key="14">
    <source>
        <dbReference type="Ensembl" id="ENSPMGP00000024881.1"/>
    </source>
</evidence>
<proteinExistence type="inferred from homology"/>
<evidence type="ECO:0000259" key="13">
    <source>
        <dbReference type="PROSITE" id="PS50103"/>
    </source>
</evidence>
<evidence type="ECO:0000256" key="7">
    <source>
        <dbReference type="ARBA" id="ARBA00022801"/>
    </source>
</evidence>
<evidence type="ECO:0000256" key="12">
    <source>
        <dbReference type="SAM" id="SignalP"/>
    </source>
</evidence>
<evidence type="ECO:0000256" key="11">
    <source>
        <dbReference type="SAM" id="MobiDB-lite"/>
    </source>
</evidence>
<keyword evidence="12" id="KW-0732">Signal</keyword>
<dbReference type="STRING" id="409849.ENSPMGP00000024881"/>
<dbReference type="InterPro" id="IPR000571">
    <property type="entry name" value="Znf_CCCH"/>
</dbReference>
<dbReference type="InterPro" id="IPR040757">
    <property type="entry name" value="Regnase_1/ZC3H12_C"/>
</dbReference>
<dbReference type="InterPro" id="IPR040546">
    <property type="entry name" value="Rege-1_UBA-like"/>
</dbReference>
<dbReference type="Gene3D" id="3.40.50.11980">
    <property type="match status" value="1"/>
</dbReference>
<sequence>FVVMFLSKTLLTMSSVDFALKLGYPEEQVRLVLRKLGPGALTNDILGELVKFGTKSESQVLAGGSTAALPLLPLSPLHPCLSPCPAQWTEDKDNLRPVVIDGSNVAMSHGNKEVFSCQGIQLAVDWFLERGHRDITVFVPAWRKEQSRPDAPITEQEILRRLEKQKILVFTPSRRVQGRRVVCYDDRFIVKLAYESDGIIVSNDNYRDLANEKPEWKRFIEERLLMYSFVNDKFMPPDDPLGRHGPSLDNFLRKRPIIPENKRQPCPYGKKCTYGHKCKFYHPERGSQPQRAVADELRASARVFSVSRSLVEDTLPGTSQSVQEEEGPEPWQSTPKKQSCSSLQGSLTDLCEERRKLQSRRGSSSSSSSGCSSFLGYPAPASPGNLDRWDLMGSGSNSSEGLKAVRDPRCDSPEAGYSSMVKAYSGLSLEFPDCPEQFSTTQDLRAESLFSDCSSEGSSNIFSPDFTSDCGSRTHSLHRRYLSAPMYTGRPKEHTPPIYSQDMPKQYSLETNFTSEESTSFQTGSAGHRQHSPQGQSLDLPPQEYSSSSSAGSHRSLLSIAEAPPGYHTSFTLHSSFEELSSMCPSQTNSLDSALSPVSSRQSSPSTCRGLSQQHGQQPRFAFEDPSSSISFSNRFGLNHHSPQAYPLGVRQQNFECFEEHPPSLDLHGSHLLHRCPDLHQSTPQTYPLGAPRNFESSHSYPSPPPSQHSFMPRPHTYMSPKGFPGEFHSVPPKTPHMSSLHAHQLSPLQGYNRRPHPCEKAGAPDCKMYNSPLPSARFSPRDPPQADWDIHGQQPYKPYHLFGKTQEETWSSSWGGLSSPQGTLKPPEPPTLGQYRDVREKLFLNLCGIFHPHMLDAQELAAAILLAKSQCLT</sequence>
<dbReference type="GO" id="GO:0016787">
    <property type="term" value="F:hydrolase activity"/>
    <property type="evidence" value="ECO:0007669"/>
    <property type="project" value="UniProtKB-KW"/>
</dbReference>